<evidence type="ECO:0000259" key="12">
    <source>
        <dbReference type="PROSITE" id="PS50240"/>
    </source>
</evidence>
<proteinExistence type="inferred from homology"/>
<dbReference type="SMART" id="SM00020">
    <property type="entry name" value="Tryp_SPc"/>
    <property type="match status" value="1"/>
</dbReference>
<dbReference type="OrthoDB" id="9981647at2759"/>
<dbReference type="AlphaFoldDB" id="A0A9N9TMT8"/>
<dbReference type="InterPro" id="IPR001254">
    <property type="entry name" value="Trypsin_dom"/>
</dbReference>
<evidence type="ECO:0000256" key="8">
    <source>
        <dbReference type="ARBA" id="ARBA00023157"/>
    </source>
</evidence>
<comment type="subcellular location">
    <subcellularLocation>
        <location evidence="1">Secreted</location>
    </subcellularLocation>
</comment>
<evidence type="ECO:0000256" key="6">
    <source>
        <dbReference type="ARBA" id="ARBA00022825"/>
    </source>
</evidence>
<accession>A0A9N9TMT8</accession>
<keyword evidence="3 10" id="KW-0645">Protease</keyword>
<evidence type="ECO:0000256" key="11">
    <source>
        <dbReference type="SAM" id="SignalP"/>
    </source>
</evidence>
<dbReference type="PANTHER" id="PTHR24252:SF7">
    <property type="entry name" value="HYALIN"/>
    <property type="match status" value="1"/>
</dbReference>
<evidence type="ECO:0000256" key="3">
    <source>
        <dbReference type="ARBA" id="ARBA00022670"/>
    </source>
</evidence>
<feature type="signal peptide" evidence="11">
    <location>
        <begin position="1"/>
        <end position="21"/>
    </location>
</feature>
<dbReference type="CDD" id="cd00190">
    <property type="entry name" value="Tryp_SPc"/>
    <property type="match status" value="1"/>
</dbReference>
<comment type="similarity">
    <text evidence="9">Belongs to the peptidase S1 family. CLIP subfamily.</text>
</comment>
<feature type="chain" id="PRO_5040133862" description="Peptidase S1 domain-containing protein" evidence="11">
    <location>
        <begin position="22"/>
        <end position="655"/>
    </location>
</feature>
<reference evidence="13" key="1">
    <citation type="submission" date="2022-01" db="EMBL/GenBank/DDBJ databases">
        <authorList>
            <person name="King R."/>
        </authorList>
    </citation>
    <scope>NUCLEOTIDE SEQUENCE</scope>
</reference>
<sequence>MDAFQIAIFVWCVLRVIVAKGLHDVDFDDTECIALKNCAYATDLIKYEKYAPSTLEYLRKFGCGYTSNKEPLIKCPKPINSIKKIDCYTTDGREGMCKTINECKTLTHSYINFSDIKICTDDVKLDKIDMKVCCPSTNDNGFPNEVPDGYHPKLILEEDSSLQEIRETQNMSYQNKSNSYDETSKSESRFKQTLDQSINSINDDKVSYQLVEETAANSSGNQKGFSTLQNQTEIVFGNVESASQENLHSHLQKVIETPDFNPSSVIFPDEEYQPKIRKTRRAKHKENVKKPTRQNYYNHEKSRNLFYNRLFYPSVNDDIRFAQPPQFAKHHYFDMSQKPSATPNRINYRHYWSPFPPRPFYENNYNYEKPFEQPAPNHLNPRSNFQTCGRLPKKEKSSIVGGTPVALGEYPWMALLQYNGKNNTKNGCGGTLINSQFVLTAAHCVDDTILKSRRMTLYRVILGEYDSSKNPDCVSTPQSVKCAHPSKAYQISEIVKHPQFVLQNAQNDIALIKLDREVEFTDYIKPVCLPNENSYYDTNTRVMVAGWGKTHFKGKSSQILKKAILPVVNRAYCNAGVNRLIIGQICLGYGNGEGTCNGDSGGPLMIQRWENAELVTYQLGIISYGLQECGTELSVNTFIPVYLNWIYSIIGVGSG</sequence>
<keyword evidence="8" id="KW-1015">Disulfide bond</keyword>
<dbReference type="Gene3D" id="2.40.10.10">
    <property type="entry name" value="Trypsin-like serine proteases"/>
    <property type="match status" value="2"/>
</dbReference>
<dbReference type="InterPro" id="IPR038565">
    <property type="entry name" value="CLIP_sf"/>
</dbReference>
<keyword evidence="5 10" id="KW-0378">Hydrolase</keyword>
<evidence type="ECO:0000256" key="5">
    <source>
        <dbReference type="ARBA" id="ARBA00022801"/>
    </source>
</evidence>
<keyword evidence="4 11" id="KW-0732">Signal</keyword>
<dbReference type="InterPro" id="IPR009003">
    <property type="entry name" value="Peptidase_S1_PA"/>
</dbReference>
<dbReference type="InterPro" id="IPR022700">
    <property type="entry name" value="CLIP"/>
</dbReference>
<keyword evidence="6 10" id="KW-0720">Serine protease</keyword>
<dbReference type="InterPro" id="IPR043504">
    <property type="entry name" value="Peptidase_S1_PA_chymotrypsin"/>
</dbReference>
<dbReference type="PRINTS" id="PR00722">
    <property type="entry name" value="CHYMOTRYPSIN"/>
</dbReference>
<dbReference type="SUPFAM" id="SSF50494">
    <property type="entry name" value="Trypsin-like serine proteases"/>
    <property type="match status" value="1"/>
</dbReference>
<protein>
    <recommendedName>
        <fullName evidence="12">Peptidase S1 domain-containing protein</fullName>
    </recommendedName>
</protein>
<keyword evidence="7" id="KW-0865">Zymogen</keyword>
<evidence type="ECO:0000313" key="13">
    <source>
        <dbReference type="EMBL" id="CAG9856891.1"/>
    </source>
</evidence>
<evidence type="ECO:0000256" key="4">
    <source>
        <dbReference type="ARBA" id="ARBA00022729"/>
    </source>
</evidence>
<name>A0A9N9TMT8_PHYSR</name>
<dbReference type="GO" id="GO:0006508">
    <property type="term" value="P:proteolysis"/>
    <property type="evidence" value="ECO:0007669"/>
    <property type="project" value="UniProtKB-KW"/>
</dbReference>
<dbReference type="EMBL" id="OU900105">
    <property type="protein sequence ID" value="CAG9856891.1"/>
    <property type="molecule type" value="Genomic_DNA"/>
</dbReference>
<dbReference type="FunFam" id="2.40.10.10:FF:000146">
    <property type="entry name" value="Serine protease 53"/>
    <property type="match status" value="1"/>
</dbReference>
<dbReference type="Proteomes" id="UP001153712">
    <property type="component" value="Chromosome 12"/>
</dbReference>
<dbReference type="InterPro" id="IPR018114">
    <property type="entry name" value="TRYPSIN_HIS"/>
</dbReference>
<evidence type="ECO:0000256" key="2">
    <source>
        <dbReference type="ARBA" id="ARBA00022525"/>
    </source>
</evidence>
<evidence type="ECO:0000256" key="1">
    <source>
        <dbReference type="ARBA" id="ARBA00004613"/>
    </source>
</evidence>
<dbReference type="PROSITE" id="PS00134">
    <property type="entry name" value="TRYPSIN_HIS"/>
    <property type="match status" value="1"/>
</dbReference>
<dbReference type="PROSITE" id="PS50240">
    <property type="entry name" value="TRYPSIN_DOM"/>
    <property type="match status" value="1"/>
</dbReference>
<dbReference type="GO" id="GO:0004252">
    <property type="term" value="F:serine-type endopeptidase activity"/>
    <property type="evidence" value="ECO:0007669"/>
    <property type="project" value="InterPro"/>
</dbReference>
<keyword evidence="14" id="KW-1185">Reference proteome</keyword>
<keyword evidence="2" id="KW-0964">Secreted</keyword>
<evidence type="ECO:0000256" key="7">
    <source>
        <dbReference type="ARBA" id="ARBA00023145"/>
    </source>
</evidence>
<dbReference type="InterPro" id="IPR001314">
    <property type="entry name" value="Peptidase_S1A"/>
</dbReference>
<gene>
    <name evidence="13" type="ORF">PHYEVI_LOCUS3304</name>
</gene>
<dbReference type="PANTHER" id="PTHR24252">
    <property type="entry name" value="ACROSIN-RELATED"/>
    <property type="match status" value="1"/>
</dbReference>
<organism evidence="13 14">
    <name type="scientific">Phyllotreta striolata</name>
    <name type="common">Striped flea beetle</name>
    <name type="synonym">Crioceris striolata</name>
    <dbReference type="NCBI Taxonomy" id="444603"/>
    <lineage>
        <taxon>Eukaryota</taxon>
        <taxon>Metazoa</taxon>
        <taxon>Ecdysozoa</taxon>
        <taxon>Arthropoda</taxon>
        <taxon>Hexapoda</taxon>
        <taxon>Insecta</taxon>
        <taxon>Pterygota</taxon>
        <taxon>Neoptera</taxon>
        <taxon>Endopterygota</taxon>
        <taxon>Coleoptera</taxon>
        <taxon>Polyphaga</taxon>
        <taxon>Cucujiformia</taxon>
        <taxon>Chrysomeloidea</taxon>
        <taxon>Chrysomelidae</taxon>
        <taxon>Galerucinae</taxon>
        <taxon>Alticini</taxon>
        <taxon>Phyllotreta</taxon>
    </lineage>
</organism>
<evidence type="ECO:0000256" key="9">
    <source>
        <dbReference type="ARBA" id="ARBA00024195"/>
    </source>
</evidence>
<dbReference type="Gene3D" id="3.30.1640.30">
    <property type="match status" value="1"/>
</dbReference>
<dbReference type="InterPro" id="IPR033116">
    <property type="entry name" value="TRYPSIN_SER"/>
</dbReference>
<dbReference type="GO" id="GO:0005576">
    <property type="term" value="C:extracellular region"/>
    <property type="evidence" value="ECO:0007669"/>
    <property type="project" value="UniProtKB-SubCell"/>
</dbReference>
<dbReference type="SMART" id="SM00680">
    <property type="entry name" value="CLIP"/>
    <property type="match status" value="2"/>
</dbReference>
<evidence type="ECO:0000256" key="10">
    <source>
        <dbReference type="RuleBase" id="RU363034"/>
    </source>
</evidence>
<feature type="domain" description="Peptidase S1" evidence="12">
    <location>
        <begin position="399"/>
        <end position="651"/>
    </location>
</feature>
<dbReference type="PROSITE" id="PS00135">
    <property type="entry name" value="TRYPSIN_SER"/>
    <property type="match status" value="1"/>
</dbReference>
<dbReference type="Pfam" id="PF00089">
    <property type="entry name" value="Trypsin"/>
    <property type="match status" value="1"/>
</dbReference>
<dbReference type="Pfam" id="PF12032">
    <property type="entry name" value="CLIP"/>
    <property type="match status" value="1"/>
</dbReference>
<evidence type="ECO:0000313" key="14">
    <source>
        <dbReference type="Proteomes" id="UP001153712"/>
    </source>
</evidence>